<dbReference type="Gene3D" id="1.25.40.10">
    <property type="entry name" value="Tetratricopeptide repeat domain"/>
    <property type="match status" value="1"/>
</dbReference>
<gene>
    <name evidence="1" type="ORF">SOO65_18025</name>
</gene>
<dbReference type="Pfam" id="PF13174">
    <property type="entry name" value="TPR_6"/>
    <property type="match status" value="1"/>
</dbReference>
<dbReference type="InterPro" id="IPR019734">
    <property type="entry name" value="TPR_rpt"/>
</dbReference>
<dbReference type="EMBL" id="CP139487">
    <property type="protein sequence ID" value="WPU64595.1"/>
    <property type="molecule type" value="Genomic_DNA"/>
</dbReference>
<proteinExistence type="predicted"/>
<dbReference type="KEGG" id="psti:SOO65_18025"/>
<dbReference type="AlphaFoldDB" id="A0AAX4HN21"/>
<organism evidence="1 2">
    <name type="scientific">Peredibacter starrii</name>
    <dbReference type="NCBI Taxonomy" id="28202"/>
    <lineage>
        <taxon>Bacteria</taxon>
        <taxon>Pseudomonadati</taxon>
        <taxon>Bdellovibrionota</taxon>
        <taxon>Bacteriovoracia</taxon>
        <taxon>Bacteriovoracales</taxon>
        <taxon>Bacteriovoracaceae</taxon>
        <taxon>Peredibacter</taxon>
    </lineage>
</organism>
<name>A0AAX4HN21_9BACT</name>
<dbReference type="Proteomes" id="UP001324634">
    <property type="component" value="Chromosome"/>
</dbReference>
<sequence>MKLFFVFLLLAFGYVFSLWKFGGMDKTVMAKLDAQLQYEKKALALAKENRLLQVQISDLKYQISQLESKNKYFASQAKAPAATTPVRKIASVPKMDTNDLVNYEIYKWTPEKLLAIGEKELHFKNYEKSAQFYNELIVRHPKHEIVSDRVLFGAGVAAFETGKRYDWSEQHLERLVKNYPKSEFYRGAKLWLALAQYNQGEHQKFLKTVEEFRLKYRNTEEWKILSRYYEDISYKIKQ</sequence>
<dbReference type="InterPro" id="IPR011990">
    <property type="entry name" value="TPR-like_helical_dom_sf"/>
</dbReference>
<reference evidence="1 2" key="1">
    <citation type="submission" date="2023-11" db="EMBL/GenBank/DDBJ databases">
        <title>Peredibacter starrii A3.12.</title>
        <authorList>
            <person name="Mitchell R.J."/>
        </authorList>
    </citation>
    <scope>NUCLEOTIDE SEQUENCE [LARGE SCALE GENOMIC DNA]</scope>
    <source>
        <strain evidence="1 2">A3.12</strain>
    </source>
</reference>
<evidence type="ECO:0000313" key="1">
    <source>
        <dbReference type="EMBL" id="WPU64595.1"/>
    </source>
</evidence>
<protein>
    <submittedName>
        <fullName evidence="1">Tetratricopeptide repeat protein</fullName>
    </submittedName>
</protein>
<dbReference type="SUPFAM" id="SSF48452">
    <property type="entry name" value="TPR-like"/>
    <property type="match status" value="1"/>
</dbReference>
<keyword evidence="2" id="KW-1185">Reference proteome</keyword>
<accession>A0AAX4HN21</accession>
<dbReference type="RefSeq" id="WP_321393671.1">
    <property type="nucleotide sequence ID" value="NZ_CP139487.1"/>
</dbReference>
<evidence type="ECO:0000313" key="2">
    <source>
        <dbReference type="Proteomes" id="UP001324634"/>
    </source>
</evidence>